<dbReference type="HOGENOM" id="CLU_141770_0_0_1"/>
<keyword evidence="2" id="KW-1185">Reference proteome</keyword>
<dbReference type="OrthoDB" id="2693028at2759"/>
<reference evidence="1 2" key="1">
    <citation type="submission" date="2014-04" db="EMBL/GenBank/DDBJ databases">
        <authorList>
            <consortium name="DOE Joint Genome Institute"/>
            <person name="Kuo A."/>
            <person name="Kohler A."/>
            <person name="Nagy L.G."/>
            <person name="Floudas D."/>
            <person name="Copeland A."/>
            <person name="Barry K.W."/>
            <person name="Cichocki N."/>
            <person name="Veneault-Fourrey C."/>
            <person name="LaButti K."/>
            <person name="Lindquist E.A."/>
            <person name="Lipzen A."/>
            <person name="Lundell T."/>
            <person name="Morin E."/>
            <person name="Murat C."/>
            <person name="Sun H."/>
            <person name="Tunlid A."/>
            <person name="Henrissat B."/>
            <person name="Grigoriev I.V."/>
            <person name="Hibbett D.S."/>
            <person name="Martin F."/>
            <person name="Nordberg H.P."/>
            <person name="Cantor M.N."/>
            <person name="Hua S.X."/>
        </authorList>
    </citation>
    <scope>NUCLEOTIDE SEQUENCE [LARGE SCALE GENOMIC DNA]</scope>
    <source>
        <strain evidence="1 2">Foug A</strain>
    </source>
</reference>
<dbReference type="InParanoid" id="A0A0C2ZGN8"/>
<protein>
    <submittedName>
        <fullName evidence="1">Uncharacterized protein</fullName>
    </submittedName>
</protein>
<sequence>MPHYNGPTNPCAYSLDGAVGDTYTHPENHTCDFYRPCQYPDSHGGHCKESFSCTTASAHFRDMHGIVDLTRSGHVTCQWTGCGRTVSRHNFIRHMRERHLFHQRWVVTLRK</sequence>
<dbReference type="Proteomes" id="UP000053989">
    <property type="component" value="Unassembled WGS sequence"/>
</dbReference>
<dbReference type="EMBL" id="KN822229">
    <property type="protein sequence ID" value="KIM51997.1"/>
    <property type="molecule type" value="Genomic_DNA"/>
</dbReference>
<reference evidence="2" key="2">
    <citation type="submission" date="2015-01" db="EMBL/GenBank/DDBJ databases">
        <title>Evolutionary Origins and Diversification of the Mycorrhizal Mutualists.</title>
        <authorList>
            <consortium name="DOE Joint Genome Institute"/>
            <consortium name="Mycorrhizal Genomics Consortium"/>
            <person name="Kohler A."/>
            <person name="Kuo A."/>
            <person name="Nagy L.G."/>
            <person name="Floudas D."/>
            <person name="Copeland A."/>
            <person name="Barry K.W."/>
            <person name="Cichocki N."/>
            <person name="Veneault-Fourrey C."/>
            <person name="LaButti K."/>
            <person name="Lindquist E.A."/>
            <person name="Lipzen A."/>
            <person name="Lundell T."/>
            <person name="Morin E."/>
            <person name="Murat C."/>
            <person name="Riley R."/>
            <person name="Ohm R."/>
            <person name="Sun H."/>
            <person name="Tunlid A."/>
            <person name="Henrissat B."/>
            <person name="Grigoriev I.V."/>
            <person name="Hibbett D.S."/>
            <person name="Martin F."/>
        </authorList>
    </citation>
    <scope>NUCLEOTIDE SEQUENCE [LARGE SCALE GENOMIC DNA]</scope>
    <source>
        <strain evidence="2">Foug A</strain>
    </source>
</reference>
<organism evidence="1 2">
    <name type="scientific">Scleroderma citrinum Foug A</name>
    <dbReference type="NCBI Taxonomy" id="1036808"/>
    <lineage>
        <taxon>Eukaryota</taxon>
        <taxon>Fungi</taxon>
        <taxon>Dikarya</taxon>
        <taxon>Basidiomycota</taxon>
        <taxon>Agaricomycotina</taxon>
        <taxon>Agaricomycetes</taxon>
        <taxon>Agaricomycetidae</taxon>
        <taxon>Boletales</taxon>
        <taxon>Sclerodermatineae</taxon>
        <taxon>Sclerodermataceae</taxon>
        <taxon>Scleroderma</taxon>
    </lineage>
</organism>
<accession>A0A0C2ZGN8</accession>
<dbReference type="AlphaFoldDB" id="A0A0C2ZGN8"/>
<name>A0A0C2ZGN8_9AGAM</name>
<proteinExistence type="predicted"/>
<gene>
    <name evidence="1" type="ORF">SCLCIDRAFT_587852</name>
</gene>
<evidence type="ECO:0000313" key="1">
    <source>
        <dbReference type="EMBL" id="KIM51997.1"/>
    </source>
</evidence>
<evidence type="ECO:0000313" key="2">
    <source>
        <dbReference type="Proteomes" id="UP000053989"/>
    </source>
</evidence>